<reference evidence="2" key="1">
    <citation type="journal article" date="2015" name="Nature">
        <title>Complex archaea that bridge the gap between prokaryotes and eukaryotes.</title>
        <authorList>
            <person name="Spang A."/>
            <person name="Saw J.H."/>
            <person name="Jorgensen S.L."/>
            <person name="Zaremba-Niedzwiedzka K."/>
            <person name="Martijn J."/>
            <person name="Lind A.E."/>
            <person name="van Eijk R."/>
            <person name="Schleper C."/>
            <person name="Guy L."/>
            <person name="Ettema T.J."/>
        </authorList>
    </citation>
    <scope>NUCLEOTIDE SEQUENCE</scope>
</reference>
<evidence type="ECO:0000256" key="1">
    <source>
        <dbReference type="SAM" id="MobiDB-lite"/>
    </source>
</evidence>
<gene>
    <name evidence="2" type="ORF">LCGC14_0815590</name>
</gene>
<proteinExistence type="predicted"/>
<dbReference type="AlphaFoldDB" id="A0A0F9PQ22"/>
<dbReference type="EMBL" id="LAZR01002263">
    <property type="protein sequence ID" value="KKN32279.1"/>
    <property type="molecule type" value="Genomic_DNA"/>
</dbReference>
<organism evidence="2">
    <name type="scientific">marine sediment metagenome</name>
    <dbReference type="NCBI Taxonomy" id="412755"/>
    <lineage>
        <taxon>unclassified sequences</taxon>
        <taxon>metagenomes</taxon>
        <taxon>ecological metagenomes</taxon>
    </lineage>
</organism>
<feature type="region of interest" description="Disordered" evidence="1">
    <location>
        <begin position="1"/>
        <end position="24"/>
    </location>
</feature>
<sequence>MAKKNYDKRMKDRRRRKLAKDKQKRDAIFARMYLSMRMMGR</sequence>
<evidence type="ECO:0000313" key="2">
    <source>
        <dbReference type="EMBL" id="KKN32279.1"/>
    </source>
</evidence>
<protein>
    <submittedName>
        <fullName evidence="2">Uncharacterized protein</fullName>
    </submittedName>
</protein>
<comment type="caution">
    <text evidence="2">The sequence shown here is derived from an EMBL/GenBank/DDBJ whole genome shotgun (WGS) entry which is preliminary data.</text>
</comment>
<accession>A0A0F9PQ22</accession>
<feature type="compositionally biased region" description="Basic and acidic residues" evidence="1">
    <location>
        <begin position="1"/>
        <end position="10"/>
    </location>
</feature>
<name>A0A0F9PQ22_9ZZZZ</name>